<reference evidence="2 3" key="1">
    <citation type="journal article" date="2014" name="Genome Announc.">
        <title>Draft Genome Sequence of Advenella kashmirensis Strain W13003, a Polycyclic Aromatic Hydrocarbon-Degrading Bacterium.</title>
        <authorList>
            <person name="Wang X."/>
            <person name="Jin D."/>
            <person name="Zhou L."/>
            <person name="Wu L."/>
            <person name="An W."/>
            <person name="Zhao L."/>
        </authorList>
    </citation>
    <scope>NUCLEOTIDE SEQUENCE [LARGE SCALE GENOMIC DNA]</scope>
    <source>
        <strain evidence="2 3">W13003</strain>
    </source>
</reference>
<gene>
    <name evidence="2" type="ORF">W822_21540</name>
</gene>
<feature type="transmembrane region" description="Helical" evidence="1">
    <location>
        <begin position="176"/>
        <end position="195"/>
    </location>
</feature>
<keyword evidence="1" id="KW-0472">Membrane</keyword>
<dbReference type="AlphaFoldDB" id="V8QK81"/>
<dbReference type="EMBL" id="AYXT01000014">
    <property type="protein sequence ID" value="ETF00356.1"/>
    <property type="molecule type" value="Genomic_DNA"/>
</dbReference>
<comment type="caution">
    <text evidence="2">The sequence shown here is derived from an EMBL/GenBank/DDBJ whole genome shotgun (WGS) entry which is preliminary data.</text>
</comment>
<dbReference type="eggNOG" id="COG3213">
    <property type="taxonomic scope" value="Bacteria"/>
</dbReference>
<protein>
    <submittedName>
        <fullName evidence="2">NnrS family protein</fullName>
    </submittedName>
</protein>
<feature type="transmembrane region" description="Helical" evidence="1">
    <location>
        <begin position="111"/>
        <end position="132"/>
    </location>
</feature>
<feature type="transmembrane region" description="Helical" evidence="1">
    <location>
        <begin position="215"/>
        <end position="231"/>
    </location>
</feature>
<dbReference type="OrthoDB" id="9770040at2"/>
<evidence type="ECO:0000313" key="2">
    <source>
        <dbReference type="EMBL" id="ETF00356.1"/>
    </source>
</evidence>
<dbReference type="STRING" id="1424334.W822_21540"/>
<dbReference type="HOGENOM" id="CLU_041785_2_0_4"/>
<feature type="transmembrane region" description="Helical" evidence="1">
    <location>
        <begin position="61"/>
        <end position="81"/>
    </location>
</feature>
<keyword evidence="1" id="KW-1133">Transmembrane helix</keyword>
<feature type="transmembrane region" description="Helical" evidence="1">
    <location>
        <begin position="237"/>
        <end position="253"/>
    </location>
</feature>
<keyword evidence="1" id="KW-0812">Transmembrane</keyword>
<feature type="transmembrane region" description="Helical" evidence="1">
    <location>
        <begin position="362"/>
        <end position="380"/>
    </location>
</feature>
<name>V8QK81_9BURK</name>
<feature type="transmembrane region" description="Helical" evidence="1">
    <location>
        <begin position="144"/>
        <end position="164"/>
    </location>
</feature>
<dbReference type="RefSeq" id="WP_024007221.1">
    <property type="nucleotide sequence ID" value="NZ_KI650983.1"/>
</dbReference>
<dbReference type="Proteomes" id="UP000018733">
    <property type="component" value="Unassembled WGS sequence"/>
</dbReference>
<keyword evidence="3" id="KW-1185">Reference proteome</keyword>
<accession>V8QK81</accession>
<evidence type="ECO:0000313" key="3">
    <source>
        <dbReference type="Proteomes" id="UP000018733"/>
    </source>
</evidence>
<feature type="transmembrane region" description="Helical" evidence="1">
    <location>
        <begin position="21"/>
        <end position="41"/>
    </location>
</feature>
<organism evidence="2 3">
    <name type="scientific">Advenella kashmirensis W13003</name>
    <dbReference type="NCBI Taxonomy" id="1424334"/>
    <lineage>
        <taxon>Bacteria</taxon>
        <taxon>Pseudomonadati</taxon>
        <taxon>Pseudomonadota</taxon>
        <taxon>Betaproteobacteria</taxon>
        <taxon>Burkholderiales</taxon>
        <taxon>Alcaligenaceae</taxon>
    </lineage>
</organism>
<feature type="transmembrane region" description="Helical" evidence="1">
    <location>
        <begin position="265"/>
        <end position="289"/>
    </location>
</feature>
<sequence length="409" mass="44158">MNAPATPLPRFSLSAFLSLGFRPLYIAGSLWALISVAIWVFAPHLLGGRLNGVWWHAHEMLWGFVATIAVGFLTTASATWTGINPIKGGALGALALCWLVARMAYLARGDAAFVLGAVADALFYLTAALALWRVIFRARSKRNYVLPWMVLLLGGSHVLFVLAIAQGKAMLLTDFMRTGILCMVFIALLIARRVIPFFASRAIAGLTIPMHQRSGLVQLVACAVALLAVVAGLDRLVGLGAAVAGAIALYQLVQWKPGRVVGVPLLWVLYLSWLFLGAGLLLAACYFMGWHPGWMDRQALYVHVIAMGGFSVMIMGMITRTALGHTGWPLKADRKMVFSYALVVLATVARVAALIMPSVTLPMLHLAAAAWIGAFGLYLYRFVPILVSPRPTANPVAPGMIIRPSEKKS</sequence>
<dbReference type="Pfam" id="PF05940">
    <property type="entry name" value="NnrS"/>
    <property type="match status" value="1"/>
</dbReference>
<feature type="transmembrane region" description="Helical" evidence="1">
    <location>
        <begin position="301"/>
        <end position="323"/>
    </location>
</feature>
<dbReference type="PATRIC" id="fig|1424334.3.peg.4316"/>
<proteinExistence type="predicted"/>
<feature type="transmembrane region" description="Helical" evidence="1">
    <location>
        <begin position="335"/>
        <end position="356"/>
    </location>
</feature>
<dbReference type="InterPro" id="IPR010266">
    <property type="entry name" value="NnrS"/>
</dbReference>
<evidence type="ECO:0000256" key="1">
    <source>
        <dbReference type="SAM" id="Phobius"/>
    </source>
</evidence>